<dbReference type="EMBL" id="BGPR01291745">
    <property type="protein sequence ID" value="GBN47474.1"/>
    <property type="molecule type" value="Genomic_DNA"/>
</dbReference>
<keyword evidence="3" id="KW-1185">Reference proteome</keyword>
<feature type="region of interest" description="Disordered" evidence="1">
    <location>
        <begin position="1"/>
        <end position="26"/>
    </location>
</feature>
<sequence length="59" mass="6307">QWPGGKASTSSRRTPGSKPDSVEKKPCKRAWCTLNPSGSNGLLLVSRGSLERRVPAQVS</sequence>
<feature type="non-terminal residue" evidence="2">
    <location>
        <position position="1"/>
    </location>
</feature>
<evidence type="ECO:0000256" key="1">
    <source>
        <dbReference type="SAM" id="MobiDB-lite"/>
    </source>
</evidence>
<organism evidence="2 3">
    <name type="scientific">Araneus ventricosus</name>
    <name type="common">Orbweaver spider</name>
    <name type="synonym">Epeira ventricosa</name>
    <dbReference type="NCBI Taxonomy" id="182803"/>
    <lineage>
        <taxon>Eukaryota</taxon>
        <taxon>Metazoa</taxon>
        <taxon>Ecdysozoa</taxon>
        <taxon>Arthropoda</taxon>
        <taxon>Chelicerata</taxon>
        <taxon>Arachnida</taxon>
        <taxon>Araneae</taxon>
        <taxon>Araneomorphae</taxon>
        <taxon>Entelegynae</taxon>
        <taxon>Araneoidea</taxon>
        <taxon>Araneidae</taxon>
        <taxon>Araneus</taxon>
    </lineage>
</organism>
<proteinExistence type="predicted"/>
<dbReference type="AlphaFoldDB" id="A0A4Y2P7T8"/>
<evidence type="ECO:0000313" key="2">
    <source>
        <dbReference type="EMBL" id="GBN47474.1"/>
    </source>
</evidence>
<comment type="caution">
    <text evidence="2">The sequence shown here is derived from an EMBL/GenBank/DDBJ whole genome shotgun (WGS) entry which is preliminary data.</text>
</comment>
<evidence type="ECO:0000313" key="3">
    <source>
        <dbReference type="Proteomes" id="UP000499080"/>
    </source>
</evidence>
<name>A0A4Y2P7T8_ARAVE</name>
<protein>
    <submittedName>
        <fullName evidence="2">Uncharacterized protein</fullName>
    </submittedName>
</protein>
<accession>A0A4Y2P7T8</accession>
<gene>
    <name evidence="2" type="ORF">AVEN_157588_1</name>
</gene>
<dbReference type="Proteomes" id="UP000499080">
    <property type="component" value="Unassembled WGS sequence"/>
</dbReference>
<reference evidence="2 3" key="1">
    <citation type="journal article" date="2019" name="Sci. Rep.">
        <title>Orb-weaving spider Araneus ventricosus genome elucidates the spidroin gene catalogue.</title>
        <authorList>
            <person name="Kono N."/>
            <person name="Nakamura H."/>
            <person name="Ohtoshi R."/>
            <person name="Moran D.A.P."/>
            <person name="Shinohara A."/>
            <person name="Yoshida Y."/>
            <person name="Fujiwara M."/>
            <person name="Mori M."/>
            <person name="Tomita M."/>
            <person name="Arakawa K."/>
        </authorList>
    </citation>
    <scope>NUCLEOTIDE SEQUENCE [LARGE SCALE GENOMIC DNA]</scope>
</reference>